<keyword evidence="4" id="KW-0862">Zinc</keyword>
<dbReference type="EMBL" id="JAAIKC010000003">
    <property type="protein sequence ID" value="NEW06721.1"/>
    <property type="molecule type" value="Genomic_DNA"/>
</dbReference>
<gene>
    <name evidence="9" type="ORF">GK047_11920</name>
</gene>
<dbReference type="Pfam" id="PF00753">
    <property type="entry name" value="Lactamase_B"/>
    <property type="match status" value="1"/>
</dbReference>
<organism evidence="9">
    <name type="scientific">Paenibacillus sp. SYP-B3998</name>
    <dbReference type="NCBI Taxonomy" id="2678564"/>
    <lineage>
        <taxon>Bacteria</taxon>
        <taxon>Bacillati</taxon>
        <taxon>Bacillota</taxon>
        <taxon>Bacilli</taxon>
        <taxon>Bacillales</taxon>
        <taxon>Paenibacillaceae</taxon>
        <taxon>Paenibacillus</taxon>
    </lineage>
</organism>
<proteinExistence type="predicted"/>
<comment type="catalytic activity">
    <reaction evidence="5">
        <text>3',5'-cyclic CMP + H2O = CMP + H(+)</text>
        <dbReference type="Rhea" id="RHEA:72675"/>
        <dbReference type="ChEBI" id="CHEBI:15377"/>
        <dbReference type="ChEBI" id="CHEBI:15378"/>
        <dbReference type="ChEBI" id="CHEBI:58003"/>
        <dbReference type="ChEBI" id="CHEBI:60377"/>
    </reaction>
    <physiologicalReaction direction="left-to-right" evidence="5">
        <dbReference type="Rhea" id="RHEA:72676"/>
    </physiologicalReaction>
</comment>
<dbReference type="SUPFAM" id="SSF56281">
    <property type="entry name" value="Metallo-hydrolase/oxidoreductase"/>
    <property type="match status" value="1"/>
</dbReference>
<dbReference type="AlphaFoldDB" id="A0A6G3ZYR7"/>
<evidence type="ECO:0000256" key="4">
    <source>
        <dbReference type="ARBA" id="ARBA00022833"/>
    </source>
</evidence>
<dbReference type="PANTHER" id="PTHR46233:SF3">
    <property type="entry name" value="HYDROXYACYLGLUTATHIONE HYDROLASE GLOC"/>
    <property type="match status" value="1"/>
</dbReference>
<dbReference type="SMART" id="SM00849">
    <property type="entry name" value="Lactamase_B"/>
    <property type="match status" value="1"/>
</dbReference>
<evidence type="ECO:0000256" key="7">
    <source>
        <dbReference type="ARBA" id="ARBA00048505"/>
    </source>
</evidence>
<evidence type="ECO:0000313" key="9">
    <source>
        <dbReference type="EMBL" id="NEW06721.1"/>
    </source>
</evidence>
<keyword evidence="2" id="KW-0479">Metal-binding</keyword>
<protein>
    <submittedName>
        <fullName evidence="9">MBL fold metallo-hydrolase</fullName>
    </submittedName>
</protein>
<evidence type="ECO:0000256" key="1">
    <source>
        <dbReference type="ARBA" id="ARBA00001947"/>
    </source>
</evidence>
<dbReference type="InterPro" id="IPR036866">
    <property type="entry name" value="RibonucZ/Hydroxyglut_hydro"/>
</dbReference>
<comment type="cofactor">
    <cofactor evidence="1">
        <name>Zn(2+)</name>
        <dbReference type="ChEBI" id="CHEBI:29105"/>
    </cofactor>
</comment>
<keyword evidence="3 9" id="KW-0378">Hydrolase</keyword>
<dbReference type="InterPro" id="IPR001279">
    <property type="entry name" value="Metallo-B-lactamas"/>
</dbReference>
<reference evidence="9" key="1">
    <citation type="submission" date="2020-02" db="EMBL/GenBank/DDBJ databases">
        <authorList>
            <person name="Shen X.-R."/>
            <person name="Zhang Y.-X."/>
        </authorList>
    </citation>
    <scope>NUCLEOTIDE SEQUENCE</scope>
    <source>
        <strain evidence="9">SYP-B3998</strain>
    </source>
</reference>
<dbReference type="GO" id="GO:0016787">
    <property type="term" value="F:hydrolase activity"/>
    <property type="evidence" value="ECO:0007669"/>
    <property type="project" value="UniProtKB-KW"/>
</dbReference>
<sequence>MKTYNIEQLKVTSEKSVNYCYILVDESTKCTAIVDPAWEMDKIVSVLEGCQVKVDAILLTHSHMDHVHLVPQLTRKYRSKVYMSRSEAEFYDYQVENLYLFEDMETIWIGNTPIMAMVTPGHTVGSTCFLLTNDILTGDTLFVEGCGTCSSIGGNPESMFDSIQRLKSKVRPYVHILPGHSFGGESMQPFSRLMDTNIYLHFDTKAEFVKFRMRENQPLLYSFQ</sequence>
<comment type="function">
    <text evidence="6">Counteracts the endogenous Pycsar antiviral defense system. Phosphodiesterase that enables metal-dependent hydrolysis of host cyclic nucleotide Pycsar defense signals such as cCMP and cUMP.</text>
</comment>
<comment type="caution">
    <text evidence="9">The sequence shown here is derived from an EMBL/GenBank/DDBJ whole genome shotgun (WGS) entry which is preliminary data.</text>
</comment>
<name>A0A6G3ZYR7_9BACL</name>
<evidence type="ECO:0000256" key="2">
    <source>
        <dbReference type="ARBA" id="ARBA00022723"/>
    </source>
</evidence>
<evidence type="ECO:0000259" key="8">
    <source>
        <dbReference type="SMART" id="SM00849"/>
    </source>
</evidence>
<dbReference type="RefSeq" id="WP_163946248.1">
    <property type="nucleotide sequence ID" value="NZ_JAAIKC010000003.1"/>
</dbReference>
<dbReference type="CDD" id="cd16275">
    <property type="entry name" value="BaeB-like_MBL-fold"/>
    <property type="match status" value="1"/>
</dbReference>
<evidence type="ECO:0000256" key="6">
    <source>
        <dbReference type="ARBA" id="ARBA00034301"/>
    </source>
</evidence>
<dbReference type="GO" id="GO:0046872">
    <property type="term" value="F:metal ion binding"/>
    <property type="evidence" value="ECO:0007669"/>
    <property type="project" value="UniProtKB-KW"/>
</dbReference>
<evidence type="ECO:0000256" key="3">
    <source>
        <dbReference type="ARBA" id="ARBA00022801"/>
    </source>
</evidence>
<evidence type="ECO:0000256" key="5">
    <source>
        <dbReference type="ARBA" id="ARBA00034221"/>
    </source>
</evidence>
<accession>A0A6G3ZYR7</accession>
<dbReference type="PANTHER" id="PTHR46233">
    <property type="entry name" value="HYDROXYACYLGLUTATHIONE HYDROLASE GLOC"/>
    <property type="match status" value="1"/>
</dbReference>
<feature type="domain" description="Metallo-beta-lactamase" evidence="8">
    <location>
        <begin position="17"/>
        <end position="180"/>
    </location>
</feature>
<dbReference type="InterPro" id="IPR051453">
    <property type="entry name" value="MBL_Glyoxalase_II"/>
</dbReference>
<dbReference type="Gene3D" id="3.60.15.10">
    <property type="entry name" value="Ribonuclease Z/Hydroxyacylglutathione hydrolase-like"/>
    <property type="match status" value="1"/>
</dbReference>
<comment type="catalytic activity">
    <reaction evidence="7">
        <text>3',5'-cyclic UMP + H2O = UMP + H(+)</text>
        <dbReference type="Rhea" id="RHEA:70575"/>
        <dbReference type="ChEBI" id="CHEBI:15377"/>
        <dbReference type="ChEBI" id="CHEBI:15378"/>
        <dbReference type="ChEBI" id="CHEBI:57865"/>
        <dbReference type="ChEBI" id="CHEBI:184387"/>
    </reaction>
    <physiologicalReaction direction="left-to-right" evidence="7">
        <dbReference type="Rhea" id="RHEA:70576"/>
    </physiologicalReaction>
</comment>